<dbReference type="EMBL" id="VRXD01000542">
    <property type="protein sequence ID" value="TXQ14502.1"/>
    <property type="molecule type" value="Genomic_DNA"/>
</dbReference>
<dbReference type="AlphaFoldDB" id="A0AB74M676"/>
<comment type="caution">
    <text evidence="2">The sequence shown here is derived from an EMBL/GenBank/DDBJ whole genome shotgun (WGS) entry which is preliminary data.</text>
</comment>
<sequence>AAGMQKMSAEMRGELPEILHEYSTHFRNMGLSGSETMTLLVSMAQQGKFALDKTGDAVKEFSIRGSDMSKSSVEAYELIGLNAE</sequence>
<organism evidence="2 3">
    <name type="scientific">Escherichia coli</name>
    <dbReference type="NCBI Taxonomy" id="562"/>
    <lineage>
        <taxon>Bacteria</taxon>
        <taxon>Pseudomonadati</taxon>
        <taxon>Pseudomonadota</taxon>
        <taxon>Gammaproteobacteria</taxon>
        <taxon>Enterobacterales</taxon>
        <taxon>Enterobacteriaceae</taxon>
        <taxon>Escherichia</taxon>
    </lineage>
</organism>
<protein>
    <submittedName>
        <fullName evidence="2">Phage tail tape measure protein</fullName>
    </submittedName>
</protein>
<feature type="non-terminal residue" evidence="2">
    <location>
        <position position="84"/>
    </location>
</feature>
<reference evidence="2 3" key="1">
    <citation type="submission" date="2019-08" db="EMBL/GenBank/DDBJ databases">
        <title>Whole genome analysis of cultivated E. coli strains isolated from CD patients and healthy donors.</title>
        <authorList>
            <person name="Siniagina M.N."/>
            <person name="Markelova M.I."/>
            <person name="Laikov A.V."/>
            <person name="Boulygina E.A."/>
            <person name="Khusnutdinova D.R."/>
            <person name="Kharchenko A."/>
            <person name="Grigoryeva T.V."/>
        </authorList>
    </citation>
    <scope>NUCLEOTIDE SEQUENCE [LARGE SCALE GENOMIC DNA]</scope>
    <source>
        <strain evidence="2 3">1_45_11</strain>
    </source>
</reference>
<evidence type="ECO:0000313" key="2">
    <source>
        <dbReference type="EMBL" id="TXQ14502.1"/>
    </source>
</evidence>
<proteinExistence type="predicted"/>
<accession>A0AB74M676</accession>
<feature type="domain" description="Phage tail tape measure protein" evidence="1">
    <location>
        <begin position="2"/>
        <end position="83"/>
    </location>
</feature>
<evidence type="ECO:0000259" key="1">
    <source>
        <dbReference type="Pfam" id="PF10145"/>
    </source>
</evidence>
<dbReference type="Pfam" id="PF10145">
    <property type="entry name" value="PhageMin_Tail"/>
    <property type="match status" value="1"/>
</dbReference>
<dbReference type="Proteomes" id="UP000321295">
    <property type="component" value="Unassembled WGS sequence"/>
</dbReference>
<name>A0AB74M676_ECOLX</name>
<evidence type="ECO:0000313" key="3">
    <source>
        <dbReference type="Proteomes" id="UP000321295"/>
    </source>
</evidence>
<gene>
    <name evidence="2" type="ORF">FV293_29990</name>
</gene>
<feature type="non-terminal residue" evidence="2">
    <location>
        <position position="1"/>
    </location>
</feature>
<dbReference type="InterPro" id="IPR010090">
    <property type="entry name" value="Phage_tape_meas"/>
</dbReference>
<dbReference type="RefSeq" id="WP_187356607.1">
    <property type="nucleotide sequence ID" value="NZ_VRXD01000542.1"/>
</dbReference>